<gene>
    <name evidence="7" type="ORF">DFR49_4273</name>
</gene>
<dbReference type="InterPro" id="IPR004634">
    <property type="entry name" value="Pept_S49_pIV"/>
</dbReference>
<feature type="active site" description="Nucleophile" evidence="5">
    <location>
        <position position="393"/>
    </location>
</feature>
<dbReference type="EMBL" id="QXDC01000006">
    <property type="protein sequence ID" value="RIA35493.1"/>
    <property type="molecule type" value="Genomic_DNA"/>
</dbReference>
<dbReference type="AlphaFoldDB" id="A0A397NJ03"/>
<evidence type="ECO:0000256" key="1">
    <source>
        <dbReference type="ARBA" id="ARBA00008683"/>
    </source>
</evidence>
<accession>A0A397NJ03</accession>
<dbReference type="Gene3D" id="6.20.330.10">
    <property type="match status" value="1"/>
</dbReference>
<dbReference type="PIRSF" id="PIRSF001217">
    <property type="entry name" value="Protease_4_SppA"/>
    <property type="match status" value="1"/>
</dbReference>
<dbReference type="PANTHER" id="PTHR33209:SF1">
    <property type="entry name" value="PEPTIDASE S49 DOMAIN-CONTAINING PROTEIN"/>
    <property type="match status" value="1"/>
</dbReference>
<keyword evidence="3" id="KW-0378">Hydrolase</keyword>
<dbReference type="InterPro" id="IPR047272">
    <property type="entry name" value="S49_SppA_C"/>
</dbReference>
<dbReference type="GO" id="GO:0008236">
    <property type="term" value="F:serine-type peptidase activity"/>
    <property type="evidence" value="ECO:0007669"/>
    <property type="project" value="UniProtKB-KW"/>
</dbReference>
<evidence type="ECO:0000313" key="8">
    <source>
        <dbReference type="Proteomes" id="UP000266568"/>
    </source>
</evidence>
<feature type="domain" description="Peptidase S49" evidence="6">
    <location>
        <begin position="376"/>
        <end position="527"/>
    </location>
</feature>
<evidence type="ECO:0000256" key="2">
    <source>
        <dbReference type="ARBA" id="ARBA00022670"/>
    </source>
</evidence>
<sequence>MKLVRGAWKLLVGIKDALVLIAMLLFFAGLWAALSARPTPTAISDGALLLDLDGTIVEQPAEVDPFSVASGQPVSRQYRLRDLVRAIDAAKDDAKVKAVVLDLDHFQGGYPAALAEVGDALGRVRESGKPVLAYATAYTDAGYRLAAEASEIWMNPMGGTLFMGPGGSQLYYKGLIDKLGVDVHVFRVGKFKSYVEPYTRTDKSPEAAEADRALYGTIFGQWQEAVKKARPKAQIAPFLTQPAQVITAAGGDIAQANLKAGLVDKLATRIDFGKRVAGIAGAGDDKIAGSFDAIDYDAYVEAHPAKTGGAAIGVLTVAGEIVDGEAGPGTAGGDSLSKAMLEGLAKNDLKALVVRVDSPGGSAFASEQIREAILQAKAKGLPVVVSMGSLAASGGYWVSTAGDAIFAEPNTITGSIGIFGIIPTFENTLKKIGVTSDGVKTTPLSGQPDIIGGTNPQVDAIFQAGIEHGYREFIARVSQARKLTPERVDEIAQGRVWDGGTARQLKLVDRFGDLNDAIAEAARRAKLDPAKVHPVFLEKKPGWIAKLAAQFARKQQSDDSDAAGDVFSRIARDRRAVFAQALGDMRRMSGGAAIQARCLACTGLGPAAPSPADVSLMDAVLAKLAL</sequence>
<dbReference type="InterPro" id="IPR002142">
    <property type="entry name" value="Peptidase_S49"/>
</dbReference>
<evidence type="ECO:0000256" key="4">
    <source>
        <dbReference type="ARBA" id="ARBA00022825"/>
    </source>
</evidence>
<dbReference type="InterPro" id="IPR047217">
    <property type="entry name" value="S49_SppA_67K_type_N"/>
</dbReference>
<keyword evidence="8" id="KW-1185">Reference proteome</keyword>
<evidence type="ECO:0000256" key="5">
    <source>
        <dbReference type="PIRSR" id="PIRSR001217-1"/>
    </source>
</evidence>
<dbReference type="SUPFAM" id="SSF52096">
    <property type="entry name" value="ClpP/crotonase"/>
    <property type="match status" value="2"/>
</dbReference>
<keyword evidence="2 7" id="KW-0645">Protease</keyword>
<organism evidence="7 8">
    <name type="scientific">Hephaestia caeni</name>
    <dbReference type="NCBI Taxonomy" id="645617"/>
    <lineage>
        <taxon>Bacteria</taxon>
        <taxon>Pseudomonadati</taxon>
        <taxon>Pseudomonadota</taxon>
        <taxon>Alphaproteobacteria</taxon>
        <taxon>Sphingomonadales</taxon>
        <taxon>Sphingomonadaceae</taxon>
        <taxon>Hephaestia</taxon>
    </lineage>
</organism>
<keyword evidence="4" id="KW-0720">Serine protease</keyword>
<dbReference type="Proteomes" id="UP000266568">
    <property type="component" value="Unassembled WGS sequence"/>
</dbReference>
<protein>
    <submittedName>
        <fullName evidence="7">Protease-4</fullName>
    </submittedName>
</protein>
<comment type="caution">
    <text evidence="7">The sequence shown here is derived from an EMBL/GenBank/DDBJ whole genome shotgun (WGS) entry which is preliminary data.</text>
</comment>
<dbReference type="InterPro" id="IPR029045">
    <property type="entry name" value="ClpP/crotonase-like_dom_sf"/>
</dbReference>
<comment type="similarity">
    <text evidence="1">Belongs to the peptidase S49 family.</text>
</comment>
<dbReference type="CDD" id="cd07018">
    <property type="entry name" value="S49_SppA_67K_type"/>
    <property type="match status" value="1"/>
</dbReference>
<proteinExistence type="inferred from homology"/>
<dbReference type="Pfam" id="PF01343">
    <property type="entry name" value="Peptidase_S49"/>
    <property type="match status" value="2"/>
</dbReference>
<dbReference type="RefSeq" id="WP_119037633.1">
    <property type="nucleotide sequence ID" value="NZ_QXDC01000006.1"/>
</dbReference>
<feature type="domain" description="Peptidase S49" evidence="6">
    <location>
        <begin position="125"/>
        <end position="270"/>
    </location>
</feature>
<evidence type="ECO:0000259" key="6">
    <source>
        <dbReference type="Pfam" id="PF01343"/>
    </source>
</evidence>
<reference evidence="7 8" key="1">
    <citation type="submission" date="2018-08" db="EMBL/GenBank/DDBJ databases">
        <title>Genomic Encyclopedia of Type Strains, Phase IV (KMG-IV): sequencing the most valuable type-strain genomes for metagenomic binning, comparative biology and taxonomic classification.</title>
        <authorList>
            <person name="Goeker M."/>
        </authorList>
    </citation>
    <scope>NUCLEOTIDE SEQUENCE [LARGE SCALE GENOMIC DNA]</scope>
    <source>
        <strain evidence="7 8">DSM 25527</strain>
    </source>
</reference>
<dbReference type="OrthoDB" id="9764363at2"/>
<dbReference type="PANTHER" id="PTHR33209">
    <property type="entry name" value="PROTEASE 4"/>
    <property type="match status" value="1"/>
</dbReference>
<evidence type="ECO:0000256" key="3">
    <source>
        <dbReference type="ARBA" id="ARBA00022801"/>
    </source>
</evidence>
<dbReference type="CDD" id="cd07023">
    <property type="entry name" value="S49_Sppa_N_C"/>
    <property type="match status" value="1"/>
</dbReference>
<dbReference type="GO" id="GO:0006465">
    <property type="term" value="P:signal peptide processing"/>
    <property type="evidence" value="ECO:0007669"/>
    <property type="project" value="InterPro"/>
</dbReference>
<evidence type="ECO:0000313" key="7">
    <source>
        <dbReference type="EMBL" id="RIA35493.1"/>
    </source>
</evidence>
<name>A0A397NJ03_9SPHN</name>
<dbReference type="GO" id="GO:0016020">
    <property type="term" value="C:membrane"/>
    <property type="evidence" value="ECO:0007669"/>
    <property type="project" value="InterPro"/>
</dbReference>
<dbReference type="NCBIfam" id="TIGR00705">
    <property type="entry name" value="SppA_67K"/>
    <property type="match status" value="1"/>
</dbReference>
<dbReference type="Gene3D" id="3.90.226.10">
    <property type="entry name" value="2-enoyl-CoA Hydratase, Chain A, domain 1"/>
    <property type="match status" value="3"/>
</dbReference>
<feature type="active site" description="Proton donor/acceptor" evidence="5">
    <location>
        <position position="192"/>
    </location>
</feature>